<keyword evidence="2" id="KW-1185">Reference proteome</keyword>
<proteinExistence type="predicted"/>
<accession>A0AAW2DYW8</accession>
<comment type="caution">
    <text evidence="1">The sequence shown here is derived from an EMBL/GenBank/DDBJ whole genome shotgun (WGS) entry which is preliminary data.</text>
</comment>
<dbReference type="Gene3D" id="3.30.30.10">
    <property type="entry name" value="Knottin, scorpion toxin-like"/>
    <property type="match status" value="1"/>
</dbReference>
<dbReference type="EMBL" id="JAZDWU010000001">
    <property type="protein sequence ID" value="KAL0015858.1"/>
    <property type="molecule type" value="Genomic_DNA"/>
</dbReference>
<dbReference type="AlphaFoldDB" id="A0AAW2DYW8"/>
<dbReference type="InterPro" id="IPR036574">
    <property type="entry name" value="Scorpion_toxin-like_sf"/>
</dbReference>
<organism evidence="1 2">
    <name type="scientific">Lithocarpus litseifolius</name>
    <dbReference type="NCBI Taxonomy" id="425828"/>
    <lineage>
        <taxon>Eukaryota</taxon>
        <taxon>Viridiplantae</taxon>
        <taxon>Streptophyta</taxon>
        <taxon>Embryophyta</taxon>
        <taxon>Tracheophyta</taxon>
        <taxon>Spermatophyta</taxon>
        <taxon>Magnoliopsida</taxon>
        <taxon>eudicotyledons</taxon>
        <taxon>Gunneridae</taxon>
        <taxon>Pentapetalae</taxon>
        <taxon>rosids</taxon>
        <taxon>fabids</taxon>
        <taxon>Fagales</taxon>
        <taxon>Fagaceae</taxon>
        <taxon>Lithocarpus</taxon>
    </lineage>
</organism>
<dbReference type="Proteomes" id="UP001459277">
    <property type="component" value="Unassembled WGS sequence"/>
</dbReference>
<evidence type="ECO:0000313" key="2">
    <source>
        <dbReference type="Proteomes" id="UP001459277"/>
    </source>
</evidence>
<gene>
    <name evidence="1" type="ORF">SO802_002927</name>
</gene>
<evidence type="ECO:0000313" key="1">
    <source>
        <dbReference type="EMBL" id="KAL0015858.1"/>
    </source>
</evidence>
<name>A0AAW2DYW8_9ROSI</name>
<sequence>MANKQAAFSDFLTRSQLTGSLFIALIFASLTFVLATTDPSNGTVLPTESATPLDAVCSTTAGECGTAPNCSQRCANVNNYIRAACIIVEGLNTCFCYFSCALAGSP</sequence>
<protein>
    <submittedName>
        <fullName evidence="1">Uncharacterized protein</fullName>
    </submittedName>
</protein>
<reference evidence="1 2" key="1">
    <citation type="submission" date="2024-01" db="EMBL/GenBank/DDBJ databases">
        <title>A telomere-to-telomere, gap-free genome of sweet tea (Lithocarpus litseifolius).</title>
        <authorList>
            <person name="Zhou J."/>
        </authorList>
    </citation>
    <scope>NUCLEOTIDE SEQUENCE [LARGE SCALE GENOMIC DNA]</scope>
    <source>
        <strain evidence="1">Zhou-2022a</strain>
        <tissue evidence="1">Leaf</tissue>
    </source>
</reference>